<protein>
    <submittedName>
        <fullName evidence="1">Uncharacterized protein</fullName>
    </submittedName>
</protein>
<proteinExistence type="predicted"/>
<organism evidence="1">
    <name type="scientific">viral metagenome</name>
    <dbReference type="NCBI Taxonomy" id="1070528"/>
    <lineage>
        <taxon>unclassified sequences</taxon>
        <taxon>metagenomes</taxon>
        <taxon>organismal metagenomes</taxon>
    </lineage>
</organism>
<reference evidence="1" key="1">
    <citation type="submission" date="2017-04" db="EMBL/GenBank/DDBJ databases">
        <title>Unveiling RNA virosphere associated with marine microorganisms.</title>
        <authorList>
            <person name="Urayama S."/>
            <person name="Takaki Y."/>
            <person name="Nishi S."/>
            <person name="Yoshida Y."/>
            <person name="Deguchi S."/>
            <person name="Takai K."/>
            <person name="Nunoura T."/>
        </authorList>
    </citation>
    <scope>NUCLEOTIDE SEQUENCE</scope>
</reference>
<evidence type="ECO:0000313" key="1">
    <source>
        <dbReference type="EMBL" id="GBH22549.1"/>
    </source>
</evidence>
<name>A0A2V0RB17_9ZZZZ</name>
<dbReference type="EMBL" id="BDQC01000148">
    <property type="protein sequence ID" value="GBH22549.1"/>
    <property type="molecule type" value="Genomic_RNA"/>
</dbReference>
<sequence>MENDMFSIMGQIDTIVPGFMQGYFLLPHPGRFDDMDEYERVYDLLVTNELKYILMTDGIKPPDILELNFEGLPDVLTVSTVKFGKNSRLLIATDELLNDDKQSHWLCSRGFNYSRNNVIAYQIGIYEGNSNLVSLIEELK</sequence>
<comment type="caution">
    <text evidence="1">The sequence shown here is derived from an EMBL/GenBank/DDBJ whole genome shotgun (WGS) entry which is preliminary data.</text>
</comment>
<dbReference type="AlphaFoldDB" id="A0A2V0RB17"/>
<accession>A0A2V0RB17</accession>